<dbReference type="EMBL" id="JAIFRP010004410">
    <property type="protein sequence ID" value="KAK2575657.1"/>
    <property type="molecule type" value="Genomic_DNA"/>
</dbReference>
<reference evidence="3" key="2">
    <citation type="journal article" date="2023" name="Commun. Biol.">
        <title>Intrasexual cuticular hydrocarbon dimorphism in a wasp sheds light on hydrocarbon biosynthesis genes in Hymenoptera.</title>
        <authorList>
            <person name="Moris V.C."/>
            <person name="Podsiadlowski L."/>
            <person name="Martin S."/>
            <person name="Oeyen J.P."/>
            <person name="Donath A."/>
            <person name="Petersen M."/>
            <person name="Wilbrandt J."/>
            <person name="Misof B."/>
            <person name="Liedtke D."/>
            <person name="Thamm M."/>
            <person name="Scheiner R."/>
            <person name="Schmitt T."/>
            <person name="Niehuis O."/>
        </authorList>
    </citation>
    <scope>NUCLEOTIDE SEQUENCE</scope>
    <source>
        <strain evidence="3">GBR_01_08_01A</strain>
    </source>
</reference>
<keyword evidence="4" id="KW-1185">Reference proteome</keyword>
<evidence type="ECO:0000313" key="4">
    <source>
        <dbReference type="Proteomes" id="UP001258017"/>
    </source>
</evidence>
<evidence type="ECO:0000313" key="3">
    <source>
        <dbReference type="EMBL" id="KAK2575657.1"/>
    </source>
</evidence>
<evidence type="ECO:0000256" key="1">
    <source>
        <dbReference type="SAM" id="MobiDB-lite"/>
    </source>
</evidence>
<feature type="compositionally biased region" description="Acidic residues" evidence="1">
    <location>
        <begin position="402"/>
        <end position="420"/>
    </location>
</feature>
<protein>
    <submittedName>
        <fullName evidence="3">Uncharacterized protein</fullName>
    </submittedName>
</protein>
<reference evidence="3" key="1">
    <citation type="submission" date="2021-08" db="EMBL/GenBank/DDBJ databases">
        <authorList>
            <person name="Misof B."/>
            <person name="Oliver O."/>
            <person name="Podsiadlowski L."/>
            <person name="Donath A."/>
            <person name="Peters R."/>
            <person name="Mayer C."/>
            <person name="Rust J."/>
            <person name="Gunkel S."/>
            <person name="Lesny P."/>
            <person name="Martin S."/>
            <person name="Oeyen J.P."/>
            <person name="Petersen M."/>
            <person name="Panagiotis P."/>
            <person name="Wilbrandt J."/>
            <person name="Tanja T."/>
        </authorList>
    </citation>
    <scope>NUCLEOTIDE SEQUENCE</scope>
    <source>
        <strain evidence="3">GBR_01_08_01A</strain>
        <tissue evidence="3">Thorax + abdomen</tissue>
    </source>
</reference>
<gene>
    <name evidence="3" type="ORF">KPH14_012055</name>
</gene>
<accession>A0AAD9VJ78</accession>
<feature type="region of interest" description="Disordered" evidence="1">
    <location>
        <begin position="399"/>
        <end position="449"/>
    </location>
</feature>
<feature type="chain" id="PRO_5042280417" evidence="2">
    <location>
        <begin position="17"/>
        <end position="539"/>
    </location>
</feature>
<organism evidence="3 4">
    <name type="scientific">Odynerus spinipes</name>
    <dbReference type="NCBI Taxonomy" id="1348599"/>
    <lineage>
        <taxon>Eukaryota</taxon>
        <taxon>Metazoa</taxon>
        <taxon>Ecdysozoa</taxon>
        <taxon>Arthropoda</taxon>
        <taxon>Hexapoda</taxon>
        <taxon>Insecta</taxon>
        <taxon>Pterygota</taxon>
        <taxon>Neoptera</taxon>
        <taxon>Endopterygota</taxon>
        <taxon>Hymenoptera</taxon>
        <taxon>Apocrita</taxon>
        <taxon>Aculeata</taxon>
        <taxon>Vespoidea</taxon>
        <taxon>Vespidae</taxon>
        <taxon>Eumeninae</taxon>
        <taxon>Odynerus</taxon>
    </lineage>
</organism>
<keyword evidence="2" id="KW-0732">Signal</keyword>
<name>A0AAD9VJ78_9HYME</name>
<dbReference type="Proteomes" id="UP001258017">
    <property type="component" value="Unassembled WGS sequence"/>
</dbReference>
<dbReference type="SUPFAM" id="SSF48371">
    <property type="entry name" value="ARM repeat"/>
    <property type="match status" value="1"/>
</dbReference>
<dbReference type="InterPro" id="IPR016024">
    <property type="entry name" value="ARM-type_fold"/>
</dbReference>
<feature type="signal peptide" evidence="2">
    <location>
        <begin position="1"/>
        <end position="16"/>
    </location>
</feature>
<sequence>MFIFTFLSTFLILSRGKIRRGNDGYNASENDWDQFLSVSQETDQFSNYGVTYWIRQLQLEHCAFVEIGEDFCALFVEIHDSPFVTKIVDSSYATELFLGLCSCSILQFWNLCLIELTKCKKSDCTLTEDMVYDNTSDRVHRLCDIPLLNIEAPFYNCSMLIANQQLHRTKGFPTCLQSPLPKSLYTPCNVCGIFKCSVRTINGIYSIKCATNCHQRQLFCEGAGLWTSTIPAITSTWSQWSSPVYNNTCGEGLVMVVASCYNQVTREKAVDCIGTGLVCCPKNLKKCFCTVSTMNGGITAMRFTELCFSIAGCIQKDTHMHALKEELNDNSQGIDEVYYDNDNKEEILLVSPQALKSVRSLRRRLLQSIGHEYYGNMDYNAQGNKFNYRGYARYVGPAMSEDKDENVNEDGDDEDEDYEISDEKVDDNPEDEEEENENEEEEDDEFGHHSLGQRFRMARSDHAVLPYMGKKQKEYLTKENIRIRSVTEECNEEPTEELQYYDYETSGIDAPFGNIHKLQIGYFTRLTMMHFLFTFIIWT</sequence>
<evidence type="ECO:0000256" key="2">
    <source>
        <dbReference type="SAM" id="SignalP"/>
    </source>
</evidence>
<comment type="caution">
    <text evidence="3">The sequence shown here is derived from an EMBL/GenBank/DDBJ whole genome shotgun (WGS) entry which is preliminary data.</text>
</comment>
<proteinExistence type="predicted"/>
<feature type="compositionally biased region" description="Acidic residues" evidence="1">
    <location>
        <begin position="428"/>
        <end position="445"/>
    </location>
</feature>
<dbReference type="AlphaFoldDB" id="A0AAD9VJ78"/>